<accession>A0A0C4DUN7</accession>
<dbReference type="AlphaFoldDB" id="A0A0C4DUN7"/>
<keyword evidence="1" id="KW-0175">Coiled coil</keyword>
<evidence type="ECO:0000256" key="2">
    <source>
        <dbReference type="SAM" id="MobiDB-lite"/>
    </source>
</evidence>
<reference evidence="3" key="3">
    <citation type="submission" date="2011-03" db="EMBL/GenBank/DDBJ databases">
        <title>Annotation of Magnaporthe poae ATCC 64411.</title>
        <authorList>
            <person name="Ma L.-J."/>
            <person name="Dead R."/>
            <person name="Young S.K."/>
            <person name="Zeng Q."/>
            <person name="Gargeya S."/>
            <person name="Fitzgerald M."/>
            <person name="Haas B."/>
            <person name="Abouelleil A."/>
            <person name="Alvarado L."/>
            <person name="Arachchi H.M."/>
            <person name="Berlin A."/>
            <person name="Brown A."/>
            <person name="Chapman S.B."/>
            <person name="Chen Z."/>
            <person name="Dunbar C."/>
            <person name="Freedman E."/>
            <person name="Gearin G."/>
            <person name="Gellesch M."/>
            <person name="Goldberg J."/>
            <person name="Griggs A."/>
            <person name="Gujja S."/>
            <person name="Heiman D."/>
            <person name="Howarth C."/>
            <person name="Larson L."/>
            <person name="Lui A."/>
            <person name="MacDonald P.J.P."/>
            <person name="Mehta T."/>
            <person name="Montmayeur A."/>
            <person name="Murphy C."/>
            <person name="Neiman D."/>
            <person name="Pearson M."/>
            <person name="Priest M."/>
            <person name="Roberts A."/>
            <person name="Saif S."/>
            <person name="Shea T."/>
            <person name="Shenoy N."/>
            <person name="Sisk P."/>
            <person name="Stolte C."/>
            <person name="Sykes S."/>
            <person name="Yandava C."/>
            <person name="Wortman J."/>
            <person name="Nusbaum C."/>
            <person name="Birren B."/>
        </authorList>
    </citation>
    <scope>NUCLEOTIDE SEQUENCE</scope>
    <source>
        <strain evidence="3">ATCC 64411</strain>
    </source>
</reference>
<dbReference type="eggNOG" id="ENOG502T07B">
    <property type="taxonomic scope" value="Eukaryota"/>
</dbReference>
<feature type="region of interest" description="Disordered" evidence="2">
    <location>
        <begin position="224"/>
        <end position="401"/>
    </location>
</feature>
<reference evidence="4" key="5">
    <citation type="submission" date="2015-06" db="UniProtKB">
        <authorList>
            <consortium name="EnsemblFungi"/>
        </authorList>
    </citation>
    <scope>IDENTIFICATION</scope>
    <source>
        <strain evidence="4">ATCC 64411</strain>
    </source>
</reference>
<sequence>MALSLATIQEAVGYIKLALEVYNEIQAVPEEIAELKIELEGLGAPLSTLANLLKDPKETEPLGRLDSKNRKALVDAVQDASAACKEVHSVFKNVKSRHLGYLGGHDIRARAEWVAWAWHRFGFGAEKVKGLMHRIKVRCQNIQFILTVINIIPKKRLQADIEAKQKEKAALEKSRKEIQFLKADAAKKDAQLQAINARLETLVDALVKTKAEAKKAKERECMDTATAVNGQVQKKPPKATTKPAKKAEKEPPGPGHLAKTPSIGPKVIRGVPEGQKPKDEGKVKSEQKGKAKIAKPEEKTNGNTKEKSAGKTNGDAKEKKEDKVKESKPAAQKEQKEQKEAKPKENKNDKKKDEKPKEKTDAGTKPPVINQPKPPKSIKAAKPARPPKPSPSPPRSGHSILFVDPGNLERSVVCQAMLLLLDYTARKSGDRPLLTTVQSAGYFVENQSDCIDEIKSLPHAIASFNLPMTKGNESPFGEALDLLFQPNSDGSGTAPWWKGCDPDSKAKLEKVLRARRSVGMRREFFRKFDYIVCFTRREHENLLRLREAIVAKNGAEGWPKDKGKVLHLGAYLSEDGKPAQTISQATNDRSTWPATISRLKTALEIFLVKELKWERSPSKGSST</sequence>
<dbReference type="OrthoDB" id="3902577at2759"/>
<dbReference type="VEuPathDB" id="FungiDB:MAPG_03678"/>
<organism evidence="4 5">
    <name type="scientific">Magnaporthiopsis poae (strain ATCC 64411 / 73-15)</name>
    <name type="common">Kentucky bluegrass fungus</name>
    <name type="synonym">Magnaporthe poae</name>
    <dbReference type="NCBI Taxonomy" id="644358"/>
    <lineage>
        <taxon>Eukaryota</taxon>
        <taxon>Fungi</taxon>
        <taxon>Dikarya</taxon>
        <taxon>Ascomycota</taxon>
        <taxon>Pezizomycotina</taxon>
        <taxon>Sordariomycetes</taxon>
        <taxon>Sordariomycetidae</taxon>
        <taxon>Magnaporthales</taxon>
        <taxon>Magnaporthaceae</taxon>
        <taxon>Magnaporthiopsis</taxon>
    </lineage>
</organism>
<dbReference type="Proteomes" id="UP000011715">
    <property type="component" value="Unassembled WGS sequence"/>
</dbReference>
<protein>
    <submittedName>
        <fullName evidence="3 4">Uncharacterized protein</fullName>
    </submittedName>
</protein>
<evidence type="ECO:0000313" key="5">
    <source>
        <dbReference type="Proteomes" id="UP000011715"/>
    </source>
</evidence>
<reference evidence="3" key="2">
    <citation type="submission" date="2010-05" db="EMBL/GenBank/DDBJ databases">
        <title>The Genome Sequence of Magnaporthe poae strain ATCC 64411.</title>
        <authorList>
            <consortium name="The Broad Institute Genome Sequencing Platform"/>
            <consortium name="Broad Institute Genome Sequencing Center for Infectious Disease"/>
            <person name="Ma L.-J."/>
            <person name="Dead R."/>
            <person name="Young S."/>
            <person name="Zeng Q."/>
            <person name="Koehrsen M."/>
            <person name="Alvarado L."/>
            <person name="Berlin A."/>
            <person name="Chapman S.B."/>
            <person name="Chen Z."/>
            <person name="Freedman E."/>
            <person name="Gellesch M."/>
            <person name="Goldberg J."/>
            <person name="Griggs A."/>
            <person name="Gujja S."/>
            <person name="Heilman E.R."/>
            <person name="Heiman D."/>
            <person name="Hepburn T."/>
            <person name="Howarth C."/>
            <person name="Jen D."/>
            <person name="Larson L."/>
            <person name="Mehta T."/>
            <person name="Neiman D."/>
            <person name="Pearson M."/>
            <person name="Roberts A."/>
            <person name="Saif S."/>
            <person name="Shea T."/>
            <person name="Shenoy N."/>
            <person name="Sisk P."/>
            <person name="Stolte C."/>
            <person name="Sykes S."/>
            <person name="Walk T."/>
            <person name="White J."/>
            <person name="Yandava C."/>
            <person name="Haas B."/>
            <person name="Nusbaum C."/>
            <person name="Birren B."/>
        </authorList>
    </citation>
    <scope>NUCLEOTIDE SEQUENCE</scope>
    <source>
        <strain evidence="3">ATCC 64411</strain>
    </source>
</reference>
<feature type="compositionally biased region" description="Pro residues" evidence="2">
    <location>
        <begin position="384"/>
        <end position="394"/>
    </location>
</feature>
<keyword evidence="5" id="KW-1185">Reference proteome</keyword>
<evidence type="ECO:0000313" key="3">
    <source>
        <dbReference type="EMBL" id="KLU84638.1"/>
    </source>
</evidence>
<dbReference type="EMBL" id="ADBL01000874">
    <property type="status" value="NOT_ANNOTATED_CDS"/>
    <property type="molecule type" value="Genomic_DNA"/>
</dbReference>
<dbReference type="OMA" id="KERECMD"/>
<gene>
    <name evidence="3" type="ORF">MAPG_03678</name>
</gene>
<dbReference type="EMBL" id="GL876968">
    <property type="protein sequence ID" value="KLU84638.1"/>
    <property type="molecule type" value="Genomic_DNA"/>
</dbReference>
<evidence type="ECO:0000256" key="1">
    <source>
        <dbReference type="SAM" id="Coils"/>
    </source>
</evidence>
<reference evidence="5" key="1">
    <citation type="submission" date="2010-05" db="EMBL/GenBank/DDBJ databases">
        <title>The genome sequence of Magnaporthe poae strain ATCC 64411.</title>
        <authorList>
            <person name="Ma L.-J."/>
            <person name="Dead R."/>
            <person name="Young S."/>
            <person name="Zeng Q."/>
            <person name="Koehrsen M."/>
            <person name="Alvarado L."/>
            <person name="Berlin A."/>
            <person name="Chapman S.B."/>
            <person name="Chen Z."/>
            <person name="Freedman E."/>
            <person name="Gellesch M."/>
            <person name="Goldberg J."/>
            <person name="Griggs A."/>
            <person name="Gujja S."/>
            <person name="Heilman E.R."/>
            <person name="Heiman D."/>
            <person name="Hepburn T."/>
            <person name="Howarth C."/>
            <person name="Jen D."/>
            <person name="Larson L."/>
            <person name="Mehta T."/>
            <person name="Neiman D."/>
            <person name="Pearson M."/>
            <person name="Roberts A."/>
            <person name="Saif S."/>
            <person name="Shea T."/>
            <person name="Shenoy N."/>
            <person name="Sisk P."/>
            <person name="Stolte C."/>
            <person name="Sykes S."/>
            <person name="Walk T."/>
            <person name="White J."/>
            <person name="Yandava C."/>
            <person name="Haas B."/>
            <person name="Nusbaum C."/>
            <person name="Birren B."/>
        </authorList>
    </citation>
    <scope>NUCLEOTIDE SEQUENCE [LARGE SCALE GENOMIC DNA]</scope>
    <source>
        <strain evidence="5">ATCC 64411 / 73-15</strain>
    </source>
</reference>
<feature type="coiled-coil region" evidence="1">
    <location>
        <begin position="154"/>
        <end position="219"/>
    </location>
</feature>
<dbReference type="EnsemblFungi" id="MAPG_03678T0">
    <property type="protein sequence ID" value="MAPG_03678T0"/>
    <property type="gene ID" value="MAPG_03678"/>
</dbReference>
<name>A0A0C4DUN7_MAGP6</name>
<reference evidence="4" key="4">
    <citation type="journal article" date="2015" name="G3 (Bethesda)">
        <title>Genome sequences of three phytopathogenic species of the Magnaporthaceae family of fungi.</title>
        <authorList>
            <person name="Okagaki L.H."/>
            <person name="Nunes C.C."/>
            <person name="Sailsbery J."/>
            <person name="Clay B."/>
            <person name="Brown D."/>
            <person name="John T."/>
            <person name="Oh Y."/>
            <person name="Young N."/>
            <person name="Fitzgerald M."/>
            <person name="Haas B.J."/>
            <person name="Zeng Q."/>
            <person name="Young S."/>
            <person name="Adiconis X."/>
            <person name="Fan L."/>
            <person name="Levin J.Z."/>
            <person name="Mitchell T.K."/>
            <person name="Okubara P.A."/>
            <person name="Farman M.L."/>
            <person name="Kohn L.M."/>
            <person name="Birren B."/>
            <person name="Ma L.-J."/>
            <person name="Dean R.A."/>
        </authorList>
    </citation>
    <scope>NUCLEOTIDE SEQUENCE</scope>
    <source>
        <strain evidence="4">ATCC 64411 / 73-15</strain>
    </source>
</reference>
<evidence type="ECO:0000313" key="4">
    <source>
        <dbReference type="EnsemblFungi" id="MAPG_03678T0"/>
    </source>
</evidence>
<proteinExistence type="predicted"/>
<feature type="compositionally biased region" description="Basic and acidic residues" evidence="2">
    <location>
        <begin position="275"/>
        <end position="362"/>
    </location>
</feature>